<dbReference type="EMBL" id="JAFJZO010000034">
    <property type="protein sequence ID" value="KAG5494093.1"/>
    <property type="molecule type" value="Genomic_DNA"/>
</dbReference>
<evidence type="ECO:0000256" key="3">
    <source>
        <dbReference type="SAM" id="Phobius"/>
    </source>
</evidence>
<feature type="domain" description="Calcineurin-like phosphoesterase" evidence="5">
    <location>
        <begin position="30"/>
        <end position="294"/>
    </location>
</feature>
<evidence type="ECO:0000313" key="7">
    <source>
        <dbReference type="Proteomes" id="UP000674318"/>
    </source>
</evidence>
<evidence type="ECO:0000313" key="6">
    <source>
        <dbReference type="EMBL" id="KAG5494093.1"/>
    </source>
</evidence>
<dbReference type="InterPro" id="IPR004843">
    <property type="entry name" value="Calcineurin-like_PHP"/>
</dbReference>
<keyword evidence="7" id="KW-1185">Reference proteome</keyword>
<dbReference type="AlphaFoldDB" id="A0A836LBA9"/>
<sequence>MSAHIGLPAGLVVVALCLTLCLCTTAVGGLRVALVSDIHYDPLYGTPKAFHCTKPSDPVWGLPGCDASPQLTARTLDDVSAQNTSLFLYVGDWQRHNYKASGLAPAALFKDLSERFRHVSVDGSLGPIAFSTSLGNNDVDPDYYFAWEEEKSKMELSQRVEAMKEVGVLDNAEASMMRKCGYYTHKVPGVRLIVLNTLLWAYTLKPPLPPDVSDPCNQFLFLRRELAEVRAARERAIIMGHIPPGLSLNDVLSRGFKSVADDMFWKEQYEETYDSIIYEYKDHIATQLFGHTHRFRLLTVPRNGVLSLIVPAISPIFHNHPSYLVANFTDAWSLEDTLIRYMTDGGVFHSGHSARTALGLTNGLQFFAEVQEAITRLARDDAMWEHFLTMFCGGKKLLDVFPKGNCDEHCRYVVVCSMLENDHAKVQRCVDEYEGQIVPPQDCQTSGYVIAVIVMFSLLVVAACMVLLLMTRSGQMTISLERVTTAAWWRSLLVKRKNTAIVEGNWAVDVLHPF</sequence>
<proteinExistence type="predicted"/>
<protein>
    <recommendedName>
        <fullName evidence="5">Calcineurin-like phosphoesterase domain-containing protein</fullName>
    </recommendedName>
</protein>
<evidence type="ECO:0000256" key="2">
    <source>
        <dbReference type="ARBA" id="ARBA00023180"/>
    </source>
</evidence>
<organism evidence="6 7">
    <name type="scientific">Porcisia hertigi</name>
    <dbReference type="NCBI Taxonomy" id="2761500"/>
    <lineage>
        <taxon>Eukaryota</taxon>
        <taxon>Discoba</taxon>
        <taxon>Euglenozoa</taxon>
        <taxon>Kinetoplastea</taxon>
        <taxon>Metakinetoplastina</taxon>
        <taxon>Trypanosomatida</taxon>
        <taxon>Trypanosomatidae</taxon>
        <taxon>Leishmaniinae</taxon>
        <taxon>Porcisia</taxon>
    </lineage>
</organism>
<keyword evidence="3" id="KW-0812">Transmembrane</keyword>
<reference evidence="6 7" key="1">
    <citation type="submission" date="2021-02" db="EMBL/GenBank/DDBJ databases">
        <title>Porcisia hertigi Genome sequencing and assembly.</title>
        <authorList>
            <person name="Almutairi H."/>
            <person name="Gatherer D."/>
        </authorList>
    </citation>
    <scope>NUCLEOTIDE SEQUENCE [LARGE SCALE GENOMIC DNA]</scope>
    <source>
        <strain evidence="6 7">C119</strain>
    </source>
</reference>
<dbReference type="InterPro" id="IPR029052">
    <property type="entry name" value="Metallo-depent_PP-like"/>
</dbReference>
<evidence type="ECO:0000256" key="1">
    <source>
        <dbReference type="ARBA" id="ARBA00022801"/>
    </source>
</evidence>
<dbReference type="OrthoDB" id="348678at2759"/>
<gene>
    <name evidence="6" type="ORF">JKF63_01927</name>
</gene>
<dbReference type="Pfam" id="PF00149">
    <property type="entry name" value="Metallophos"/>
    <property type="match status" value="1"/>
</dbReference>
<dbReference type="RefSeq" id="XP_067754128.1">
    <property type="nucleotide sequence ID" value="XM_067897971.1"/>
</dbReference>
<dbReference type="Gene3D" id="3.60.21.10">
    <property type="match status" value="1"/>
</dbReference>
<accession>A0A836LBA9</accession>
<name>A0A836LBA9_9TRYP</name>
<evidence type="ECO:0000259" key="5">
    <source>
        <dbReference type="Pfam" id="PF00149"/>
    </source>
</evidence>
<keyword evidence="1" id="KW-0378">Hydrolase</keyword>
<keyword evidence="3" id="KW-0472">Membrane</keyword>
<dbReference type="GO" id="GO:0016787">
    <property type="term" value="F:hydrolase activity"/>
    <property type="evidence" value="ECO:0007669"/>
    <property type="project" value="UniProtKB-KW"/>
</dbReference>
<dbReference type="PANTHER" id="PTHR10340">
    <property type="entry name" value="SPHINGOMYELIN PHOSPHODIESTERASE"/>
    <property type="match status" value="1"/>
</dbReference>
<feature type="transmembrane region" description="Helical" evidence="3">
    <location>
        <begin position="448"/>
        <end position="470"/>
    </location>
</feature>
<keyword evidence="4" id="KW-0732">Signal</keyword>
<evidence type="ECO:0000256" key="4">
    <source>
        <dbReference type="SAM" id="SignalP"/>
    </source>
</evidence>
<dbReference type="KEGG" id="phet:94288048"/>
<keyword evidence="3" id="KW-1133">Transmembrane helix</keyword>
<keyword evidence="2" id="KW-0325">Glycoprotein</keyword>
<feature type="chain" id="PRO_5033045909" description="Calcineurin-like phosphoesterase domain-containing protein" evidence="4">
    <location>
        <begin position="30"/>
        <end position="514"/>
    </location>
</feature>
<dbReference type="GeneID" id="94288048"/>
<comment type="caution">
    <text evidence="6">The sequence shown here is derived from an EMBL/GenBank/DDBJ whole genome shotgun (WGS) entry which is preliminary data.</text>
</comment>
<dbReference type="Proteomes" id="UP000674318">
    <property type="component" value="Unassembled WGS sequence"/>
</dbReference>
<dbReference type="PANTHER" id="PTHR10340:SF57">
    <property type="entry name" value="METALLOPHOS DOMAIN-CONTAINING PROTEIN"/>
    <property type="match status" value="1"/>
</dbReference>
<feature type="signal peptide" evidence="4">
    <location>
        <begin position="1"/>
        <end position="29"/>
    </location>
</feature>
<dbReference type="SUPFAM" id="SSF56300">
    <property type="entry name" value="Metallo-dependent phosphatases"/>
    <property type="match status" value="1"/>
</dbReference>